<feature type="transmembrane region" description="Helical" evidence="1">
    <location>
        <begin position="59"/>
        <end position="81"/>
    </location>
</feature>
<feature type="transmembrane region" description="Helical" evidence="1">
    <location>
        <begin position="102"/>
        <end position="124"/>
    </location>
</feature>
<dbReference type="RefSeq" id="WP_017833200.1">
    <property type="nucleotide sequence ID" value="NZ_JSUH01000013.1"/>
</dbReference>
<keyword evidence="1" id="KW-0472">Membrane</keyword>
<dbReference type="Pfam" id="PF07885">
    <property type="entry name" value="Ion_trans_2"/>
    <property type="match status" value="1"/>
</dbReference>
<evidence type="ECO:0000313" key="3">
    <source>
        <dbReference type="EMBL" id="KHD96738.1"/>
    </source>
</evidence>
<dbReference type="Proteomes" id="UP000030466">
    <property type="component" value="Unassembled WGS sequence"/>
</dbReference>
<dbReference type="EMBL" id="JSUH01000013">
    <property type="protein sequence ID" value="KHD96738.1"/>
    <property type="molecule type" value="Genomic_DNA"/>
</dbReference>
<dbReference type="Gene3D" id="1.10.287.70">
    <property type="match status" value="1"/>
</dbReference>
<gene>
    <name evidence="3" type="ORF">GY22_14070</name>
</gene>
<dbReference type="InterPro" id="IPR013099">
    <property type="entry name" value="K_chnl_dom"/>
</dbReference>
<feature type="transmembrane region" description="Helical" evidence="1">
    <location>
        <begin position="136"/>
        <end position="154"/>
    </location>
</feature>
<sequence length="291" mass="31605">MDVLLTLLGTTVIVLGLRDMYHSLLHPSGSGAVGGRVQSGVWWVSRRTGHRFGSAVGPGSMITVVLLWVLLQGLGWALIYLPHVPEGFTYSPGVDPAAYPDLLEALYLSFVTLATLGFGDVVATDPWIRLATPLEALTGFALLTAALTWFTQIYPPLSRRRALALELTSLAEVEYADGIAEEDPVTAARVLDGLTAEVSRARIDFTQHGETYYFQEEDPDLSLARQLAYALELRDRAAASSAPPVRTSARRLGLALEQLARKLREDFVSTGEAPGEVFAAYAADHLREPGR</sequence>
<accession>A0A0A6VQW4</accession>
<keyword evidence="4" id="KW-1185">Reference proteome</keyword>
<evidence type="ECO:0000313" key="4">
    <source>
        <dbReference type="Proteomes" id="UP000030466"/>
    </source>
</evidence>
<dbReference type="AlphaFoldDB" id="A0A0A6VQW4"/>
<comment type="caution">
    <text evidence="3">The sequence shown here is derived from an EMBL/GenBank/DDBJ whole genome shotgun (WGS) entry which is preliminary data.</text>
</comment>
<dbReference type="SUPFAM" id="SSF81324">
    <property type="entry name" value="Voltage-gated potassium channels"/>
    <property type="match status" value="1"/>
</dbReference>
<keyword evidence="1" id="KW-1133">Transmembrane helix</keyword>
<evidence type="ECO:0000259" key="2">
    <source>
        <dbReference type="Pfam" id="PF07885"/>
    </source>
</evidence>
<dbReference type="OrthoDB" id="8477930at2"/>
<feature type="domain" description="Potassium channel" evidence="2">
    <location>
        <begin position="100"/>
        <end position="152"/>
    </location>
</feature>
<proteinExistence type="predicted"/>
<reference evidence="3 4" key="1">
    <citation type="journal article" date="2003" name="Int. J. Syst. Evol. Microbiol.">
        <title>Kocuria polaris sp. nov., an orange-pigmented psychrophilic bacterium isolated from an Antarctic cyanobacterial mat sample.</title>
        <authorList>
            <person name="Reddy G.S."/>
            <person name="Prakash J.S."/>
            <person name="Prabahar V."/>
            <person name="Matsumoto G.I."/>
            <person name="Stackebrandt E."/>
            <person name="Shivaji S."/>
        </authorList>
    </citation>
    <scope>NUCLEOTIDE SEQUENCE [LARGE SCALE GENOMIC DNA]</scope>
    <source>
        <strain evidence="3 4">CMS 76or</strain>
    </source>
</reference>
<name>A0A0A6VQW4_KOCRO</name>
<protein>
    <submittedName>
        <fullName evidence="3">Transporter</fullName>
    </submittedName>
</protein>
<keyword evidence="1" id="KW-0812">Transmembrane</keyword>
<organism evidence="3 4">
    <name type="scientific">Kocuria rosea subsp. polaris</name>
    <dbReference type="NCBI Taxonomy" id="136273"/>
    <lineage>
        <taxon>Bacteria</taxon>
        <taxon>Bacillati</taxon>
        <taxon>Actinomycetota</taxon>
        <taxon>Actinomycetes</taxon>
        <taxon>Micrococcales</taxon>
        <taxon>Micrococcaceae</taxon>
        <taxon>Kocuria</taxon>
    </lineage>
</organism>
<evidence type="ECO:0000256" key="1">
    <source>
        <dbReference type="SAM" id="Phobius"/>
    </source>
</evidence>